<sequence>MLAVSSITLTSCVNNDDGYYEEVNTQNTVTYDNLRSPLNYGRIMDVKQAEGGFYYSLELSSDPVYLNGNSSSRVYIYATIFHYSDSSFSGTYSIGAEDYGIDEVYYYENVNLRDGIVQNYDLGIGPKDIKRGRLRLNGDIFNSNKIPYIETEFQFIDSYNNLNLPIYGNFGGDIEYIRLFNKNLKSSSLSNSSIGSRKNKLNNILYKYPNLDR</sequence>
<reference evidence="1" key="2">
    <citation type="journal article" date="2022" name="Sci. Total Environ.">
        <title>Prevalence, transmission, and molecular epidemiology of tet(X)-positive bacteria among humans, animals, and environmental niches in China: An epidemiological, and genomic-based study.</title>
        <authorList>
            <person name="Dong N."/>
            <person name="Zeng Y."/>
            <person name="Cai C."/>
            <person name="Sun C."/>
            <person name="Lu J."/>
            <person name="Liu C."/>
            <person name="Zhou H."/>
            <person name="Sun Q."/>
            <person name="Shu L."/>
            <person name="Wang H."/>
            <person name="Wang Y."/>
            <person name="Wang S."/>
            <person name="Wu C."/>
            <person name="Chan E.W."/>
            <person name="Chen G."/>
            <person name="Shen Z."/>
            <person name="Chen S."/>
            <person name="Zhang R."/>
        </authorList>
    </citation>
    <scope>NUCLEOTIDE SEQUENCE</scope>
    <source>
        <strain evidence="1">R655-4</strain>
    </source>
</reference>
<name>A0AAJ1QBJ1_9FLAO</name>
<dbReference type="EMBL" id="JACAGJ010000001">
    <property type="protein sequence ID" value="MDM1071023.1"/>
    <property type="molecule type" value="Genomic_DNA"/>
</dbReference>
<comment type="caution">
    <text evidence="1">The sequence shown here is derived from an EMBL/GenBank/DDBJ whole genome shotgun (WGS) entry which is preliminary data.</text>
</comment>
<reference evidence="1" key="1">
    <citation type="submission" date="2020-06" db="EMBL/GenBank/DDBJ databases">
        <authorList>
            <person name="Dong N."/>
        </authorList>
    </citation>
    <scope>NUCLEOTIDE SEQUENCE</scope>
    <source>
        <strain evidence="1">R655-4</strain>
    </source>
</reference>
<protein>
    <submittedName>
        <fullName evidence="1">Uncharacterized protein</fullName>
    </submittedName>
</protein>
<gene>
    <name evidence="1" type="ORF">HX001_00790</name>
</gene>
<evidence type="ECO:0000313" key="1">
    <source>
        <dbReference type="EMBL" id="MDM1071023.1"/>
    </source>
</evidence>
<accession>A0AAJ1QBJ1</accession>
<evidence type="ECO:0000313" key="2">
    <source>
        <dbReference type="Proteomes" id="UP001170959"/>
    </source>
</evidence>
<proteinExistence type="predicted"/>
<organism evidence="1 2">
    <name type="scientific">Empedobacter brevis</name>
    <dbReference type="NCBI Taxonomy" id="247"/>
    <lineage>
        <taxon>Bacteria</taxon>
        <taxon>Pseudomonadati</taxon>
        <taxon>Bacteroidota</taxon>
        <taxon>Flavobacteriia</taxon>
        <taxon>Flavobacteriales</taxon>
        <taxon>Weeksellaceae</taxon>
        <taxon>Empedobacter</taxon>
    </lineage>
</organism>
<dbReference type="RefSeq" id="WP_286491433.1">
    <property type="nucleotide sequence ID" value="NZ_JACAGJ010000001.1"/>
</dbReference>
<dbReference type="AlphaFoldDB" id="A0AAJ1QBJ1"/>
<dbReference type="Proteomes" id="UP001170959">
    <property type="component" value="Unassembled WGS sequence"/>
</dbReference>